<reference evidence="2 3" key="1">
    <citation type="journal article" date="2014" name="PLoS Genet.">
        <title>Phylogenetically driven sequencing of extremely halophilic archaea reveals strategies for static and dynamic osmo-response.</title>
        <authorList>
            <person name="Becker E.A."/>
            <person name="Seitzer P.M."/>
            <person name="Tritt A."/>
            <person name="Larsen D."/>
            <person name="Krusor M."/>
            <person name="Yao A.I."/>
            <person name="Wu D."/>
            <person name="Madern D."/>
            <person name="Eisen J.A."/>
            <person name="Darling A.E."/>
            <person name="Facciotti M.T."/>
        </authorList>
    </citation>
    <scope>NUCLEOTIDE SEQUENCE [LARGE SCALE GENOMIC DNA]</scope>
    <source>
        <strain evidence="3">ATCC 43099 / DSM 3394 / CCM 3739 / CIP 104546 / IAM 13178 / JCM 8861 / NBRC 102185 / NCIMB 2190 / MS3</strain>
    </source>
</reference>
<protein>
    <submittedName>
        <fullName evidence="2">Uncharacterized protein</fullName>
    </submittedName>
</protein>
<name>L9V1C2_NATMM</name>
<organism evidence="2 3">
    <name type="scientific">Natrialba magadii (strain ATCC 43099 / DSM 3394 / CCM 3739 / CIP 104546 / IAM 13178 / JCM 8861 / NBRC 102185 / NCIMB 2190 / MS3)</name>
    <name type="common">Natronobacterium magadii</name>
    <dbReference type="NCBI Taxonomy" id="547559"/>
    <lineage>
        <taxon>Archaea</taxon>
        <taxon>Methanobacteriati</taxon>
        <taxon>Methanobacteriota</taxon>
        <taxon>Stenosarchaea group</taxon>
        <taxon>Halobacteria</taxon>
        <taxon>Halobacteriales</taxon>
        <taxon>Natrialbaceae</taxon>
        <taxon>Natrialba</taxon>
    </lineage>
</organism>
<dbReference type="EMBL" id="AOHS01000029">
    <property type="protein sequence ID" value="ELY30806.1"/>
    <property type="molecule type" value="Genomic_DNA"/>
</dbReference>
<dbReference type="AlphaFoldDB" id="L9V1C2"/>
<comment type="caution">
    <text evidence="2">The sequence shown here is derived from an EMBL/GenBank/DDBJ whole genome shotgun (WGS) entry which is preliminary data.</text>
</comment>
<sequence>MSAVFRRTTERRCAVGGVRTTVRDGFLIPSAVSASMNHLVPTDDGDGDGDGDGNGDDTWRLPQHAHIVVYEREQGAGSEPSVVAENDSDSVSDSDETSDSDSRGLLTIYDCGAAQQPPSAQLLGTLESVDASAVVEPQPTGRIVKLREEAVLERQPADRYQIR</sequence>
<dbReference type="Proteomes" id="UP000011543">
    <property type="component" value="Unassembled WGS sequence"/>
</dbReference>
<evidence type="ECO:0000313" key="3">
    <source>
        <dbReference type="Proteomes" id="UP000011543"/>
    </source>
</evidence>
<proteinExistence type="predicted"/>
<evidence type="ECO:0000256" key="1">
    <source>
        <dbReference type="SAM" id="MobiDB-lite"/>
    </source>
</evidence>
<dbReference type="PATRIC" id="fig|547559.17.peg.1406"/>
<gene>
    <name evidence="2" type="ORF">C500_07208</name>
</gene>
<feature type="compositionally biased region" description="Acidic residues" evidence="1">
    <location>
        <begin position="86"/>
        <end position="99"/>
    </location>
</feature>
<evidence type="ECO:0000313" key="2">
    <source>
        <dbReference type="EMBL" id="ELY30806.1"/>
    </source>
</evidence>
<feature type="compositionally biased region" description="Acidic residues" evidence="1">
    <location>
        <begin position="43"/>
        <end position="55"/>
    </location>
</feature>
<feature type="region of interest" description="Disordered" evidence="1">
    <location>
        <begin position="37"/>
        <end position="104"/>
    </location>
</feature>
<accession>L9V1C2</accession>